<feature type="domain" description="Alpha fucosidase A-like C-terminal" evidence="2">
    <location>
        <begin position="695"/>
        <end position="788"/>
    </location>
</feature>
<feature type="domain" description="Glycosyl hydrolase family 95 N-terminal" evidence="1">
    <location>
        <begin position="5"/>
        <end position="252"/>
    </location>
</feature>
<feature type="domain" description="Glycosyl hydrolase family 95 catalytic" evidence="3">
    <location>
        <begin position="282"/>
        <end position="693"/>
    </location>
</feature>
<evidence type="ECO:0000259" key="2">
    <source>
        <dbReference type="Pfam" id="PF21307"/>
    </source>
</evidence>
<dbReference type="Gene3D" id="2.70.98.50">
    <property type="entry name" value="putative glycoside hydrolase family protein from bacillus halodurans"/>
    <property type="match status" value="1"/>
</dbReference>
<accession>A0A3E2WZM7</accession>
<dbReference type="Pfam" id="PF22124">
    <property type="entry name" value="Glyco_hydro_95_cat"/>
    <property type="match status" value="1"/>
</dbReference>
<dbReference type="SUPFAM" id="SSF48208">
    <property type="entry name" value="Six-hairpin glycosidases"/>
    <property type="match status" value="1"/>
</dbReference>
<dbReference type="AlphaFoldDB" id="A0A3E2WZM7"/>
<evidence type="ECO:0000313" key="5">
    <source>
        <dbReference type="Proteomes" id="UP000261111"/>
    </source>
</evidence>
<organism evidence="4 5">
    <name type="scientific">Hungatella hathewayi</name>
    <dbReference type="NCBI Taxonomy" id="154046"/>
    <lineage>
        <taxon>Bacteria</taxon>
        <taxon>Bacillati</taxon>
        <taxon>Bacillota</taxon>
        <taxon>Clostridia</taxon>
        <taxon>Lachnospirales</taxon>
        <taxon>Lachnospiraceae</taxon>
        <taxon>Hungatella</taxon>
    </lineage>
</organism>
<dbReference type="PIRSF" id="PIRSF007663">
    <property type="entry name" value="UCP007663"/>
    <property type="match status" value="1"/>
</dbReference>
<evidence type="ECO:0000259" key="1">
    <source>
        <dbReference type="Pfam" id="PF14498"/>
    </source>
</evidence>
<comment type="caution">
    <text evidence="4">The sequence shown here is derived from an EMBL/GenBank/DDBJ whole genome shotgun (WGS) entry which is preliminary data.</text>
</comment>
<dbReference type="PANTHER" id="PTHR31084:SF0">
    <property type="entry name" value="ALPHA-L-FUCOSIDASE 2"/>
    <property type="match status" value="1"/>
</dbReference>
<dbReference type="Gene3D" id="1.50.10.10">
    <property type="match status" value="1"/>
</dbReference>
<gene>
    <name evidence="4" type="ORF">DWX41_08245</name>
</gene>
<sequence length="796" mass="90838">MKNEIWFEKPAGKFVEALPVGNGSMGAMVYGGAREEKISLNLDTFWSGTGEKKELEVSDQMIYKIRQKIFGGRFREAEQLIRENMTLTYTESYMPVGNLRFRFEDDGEISGYRRYLDMERGRAVTEFRIGDKGISYETYASIPQKAVILHIKSDTKLEGIRIWLESELKHQITEDKPEEILFLQNEAPGHVVPNYVEHNDPIQYFEDRKGICLSVGIKAISDEGKVLLKKGEITAENINELTVYVCMESGYKGFREERVEDFKLLNKRCKEQIRKVSGNLAKNLQKEHAEAWAKLFRRVKLELEGADYSELPLDKRLERIRLGGRDDKLLEVYFQYGRYLMIASSLGNSEPANLQGIWNESVRPDFSCNYTININTQMNYWMTGICNLNECAAGLFKMIEELSISGMVTAEKTFRCSGWTANHNTDLWRMSTPVCVNPRHGFWPMGGVWLCSHLYTYYKYEQDLEFLMHRAYPVMKSAGQFCLEWMVEHEGVLQTCPSTSPENAFRLPDGDVCSVSCSSAMDQALVRELFENLLEIEQRLNMDPVFARRIEAALNKMPDYKVGKYGQLQEWNEDFEESEQGHRHFSHLYGLFPGDYGIEKLDQAYVEACRKSIQRRVEAGGGHTGWSCAWLINLYVSLREGDKSLEYLYVLLSDLTAPNFFDLHPPLGLTPNETEVFQIDGNLGAAAAIAFMLLQSQGGILKLLPALPERWKKGSVKGLRAEGGFEVDIQWEDGRLKQAVVKSLRGSNLVIMTGKKIQITHKGMPVGGWNEEQELYMCNTVKGGIYQVLAAKKADI</sequence>
<protein>
    <submittedName>
        <fullName evidence="4">Glycoside hydrolase family 95 protein</fullName>
    </submittedName>
</protein>
<dbReference type="Pfam" id="PF21307">
    <property type="entry name" value="Glyco_hydro_95_C"/>
    <property type="match status" value="1"/>
</dbReference>
<dbReference type="GO" id="GO:0004560">
    <property type="term" value="F:alpha-L-fucosidase activity"/>
    <property type="evidence" value="ECO:0007669"/>
    <property type="project" value="InterPro"/>
</dbReference>
<reference evidence="4 5" key="1">
    <citation type="submission" date="2018-08" db="EMBL/GenBank/DDBJ databases">
        <title>A genome reference for cultivated species of the human gut microbiota.</title>
        <authorList>
            <person name="Zou Y."/>
            <person name="Xue W."/>
            <person name="Luo G."/>
        </authorList>
    </citation>
    <scope>NUCLEOTIDE SEQUENCE [LARGE SCALE GENOMIC DNA]</scope>
    <source>
        <strain evidence="4 5">AF19-21</strain>
    </source>
</reference>
<name>A0A3E2WZM7_9FIRM</name>
<evidence type="ECO:0000259" key="3">
    <source>
        <dbReference type="Pfam" id="PF22124"/>
    </source>
</evidence>
<dbReference type="RefSeq" id="WP_117440795.1">
    <property type="nucleotide sequence ID" value="NZ_QVIA01000007.1"/>
</dbReference>
<dbReference type="InterPro" id="IPR049053">
    <property type="entry name" value="AFCA-like_C"/>
</dbReference>
<dbReference type="GeneID" id="93334704"/>
<dbReference type="EMBL" id="QVIA01000007">
    <property type="protein sequence ID" value="RGC33049.1"/>
    <property type="molecule type" value="Genomic_DNA"/>
</dbReference>
<dbReference type="GO" id="GO:0005975">
    <property type="term" value="P:carbohydrate metabolic process"/>
    <property type="evidence" value="ECO:0007669"/>
    <property type="project" value="InterPro"/>
</dbReference>
<proteinExistence type="predicted"/>
<dbReference type="InterPro" id="IPR012341">
    <property type="entry name" value="6hp_glycosidase-like_sf"/>
</dbReference>
<dbReference type="PANTHER" id="PTHR31084">
    <property type="entry name" value="ALPHA-L-FUCOSIDASE 2"/>
    <property type="match status" value="1"/>
</dbReference>
<dbReference type="InterPro" id="IPR027414">
    <property type="entry name" value="GH95_N_dom"/>
</dbReference>
<dbReference type="Proteomes" id="UP000261111">
    <property type="component" value="Unassembled WGS sequence"/>
</dbReference>
<dbReference type="Pfam" id="PF14498">
    <property type="entry name" value="Glyco_hyd_65N_2"/>
    <property type="match status" value="1"/>
</dbReference>
<dbReference type="InterPro" id="IPR016518">
    <property type="entry name" value="Alpha-L-fucosidase"/>
</dbReference>
<dbReference type="InterPro" id="IPR008928">
    <property type="entry name" value="6-hairpin_glycosidase_sf"/>
</dbReference>
<evidence type="ECO:0000313" key="4">
    <source>
        <dbReference type="EMBL" id="RGC33049.1"/>
    </source>
</evidence>
<keyword evidence="4" id="KW-0378">Hydrolase</keyword>
<dbReference type="InterPro" id="IPR054363">
    <property type="entry name" value="GH95_cat"/>
</dbReference>